<comment type="subunit">
    <text evidence="4">The methyltransferase is composed of M and S polypeptides.</text>
</comment>
<dbReference type="STRING" id="61635.BN85307390"/>
<comment type="similarity">
    <text evidence="1">Belongs to the type-I restriction system S methylase family.</text>
</comment>
<protein>
    <submittedName>
        <fullName evidence="7">Restriction endonuclease S subunit</fullName>
    </submittedName>
</protein>
<evidence type="ECO:0000256" key="2">
    <source>
        <dbReference type="ARBA" id="ARBA00022747"/>
    </source>
</evidence>
<dbReference type="REBASE" id="77362">
    <property type="entry name" value="S.Abr502ORF7380P"/>
</dbReference>
<dbReference type="HOGENOM" id="CLU_021095_10_4_14"/>
<dbReference type="Proteomes" id="UP000032737">
    <property type="component" value="Chromosome"/>
</dbReference>
<keyword evidence="7" id="KW-0540">Nuclease</keyword>
<dbReference type="AlphaFoldDB" id="U4KNC3"/>
<keyword evidence="5" id="KW-0175">Coiled coil</keyword>
<evidence type="ECO:0000313" key="7">
    <source>
        <dbReference type="EMBL" id="CCV65760.1"/>
    </source>
</evidence>
<keyword evidence="2" id="KW-0680">Restriction system</keyword>
<feature type="domain" description="Type I restriction modification DNA specificity" evidence="6">
    <location>
        <begin position="313"/>
        <end position="468"/>
    </location>
</feature>
<organism evidence="7 8">
    <name type="scientific">Acholeplasma brassicae</name>
    <dbReference type="NCBI Taxonomy" id="61635"/>
    <lineage>
        <taxon>Bacteria</taxon>
        <taxon>Bacillati</taxon>
        <taxon>Mycoplasmatota</taxon>
        <taxon>Mollicutes</taxon>
        <taxon>Acholeplasmatales</taxon>
        <taxon>Acholeplasmataceae</taxon>
        <taxon>Acholeplasma</taxon>
    </lineage>
</organism>
<dbReference type="KEGG" id="abra:BN85307390"/>
<dbReference type="PANTHER" id="PTHR43140">
    <property type="entry name" value="TYPE-1 RESTRICTION ENZYME ECOKI SPECIFICITY PROTEIN"/>
    <property type="match status" value="1"/>
</dbReference>
<evidence type="ECO:0000256" key="4">
    <source>
        <dbReference type="ARBA" id="ARBA00038652"/>
    </source>
</evidence>
<evidence type="ECO:0000259" key="6">
    <source>
        <dbReference type="Pfam" id="PF01420"/>
    </source>
</evidence>
<dbReference type="InterPro" id="IPR051212">
    <property type="entry name" value="Type-I_RE_S_subunit"/>
</dbReference>
<keyword evidence="3" id="KW-0238">DNA-binding</keyword>
<dbReference type="InterPro" id="IPR044946">
    <property type="entry name" value="Restrct_endonuc_typeI_TRD_sf"/>
</dbReference>
<dbReference type="GO" id="GO:0003677">
    <property type="term" value="F:DNA binding"/>
    <property type="evidence" value="ECO:0007669"/>
    <property type="project" value="UniProtKB-KW"/>
</dbReference>
<evidence type="ECO:0000313" key="8">
    <source>
        <dbReference type="Proteomes" id="UP000032737"/>
    </source>
</evidence>
<dbReference type="Gene3D" id="3.90.220.20">
    <property type="entry name" value="DNA methylase specificity domains"/>
    <property type="match status" value="2"/>
</dbReference>
<dbReference type="InterPro" id="IPR000055">
    <property type="entry name" value="Restrct_endonuc_typeI_TRD"/>
</dbReference>
<dbReference type="Pfam" id="PF01420">
    <property type="entry name" value="Methylase_S"/>
    <property type="match status" value="2"/>
</dbReference>
<feature type="coiled-coil region" evidence="5">
    <location>
        <begin position="223"/>
        <end position="256"/>
    </location>
</feature>
<accession>U4KNC3</accession>
<dbReference type="GO" id="GO:0009307">
    <property type="term" value="P:DNA restriction-modification system"/>
    <property type="evidence" value="ECO:0007669"/>
    <property type="project" value="UniProtKB-KW"/>
</dbReference>
<reference evidence="7 8" key="1">
    <citation type="journal article" date="2013" name="J. Mol. Microbiol. Biotechnol.">
        <title>Analysis of the Complete Genomes of Acholeplasma brassicae , A. palmae and A. laidlawii and Their Comparison to the Obligate Parasites from ' Candidatus Phytoplasma'.</title>
        <authorList>
            <person name="Kube M."/>
            <person name="Siewert C."/>
            <person name="Migdoll A.M."/>
            <person name="Duduk B."/>
            <person name="Holz S."/>
            <person name="Rabus R."/>
            <person name="Seemuller E."/>
            <person name="Mitrovic J."/>
            <person name="Muller I."/>
            <person name="Buttner C."/>
            <person name="Reinhardt R."/>
        </authorList>
    </citation>
    <scope>NUCLEOTIDE SEQUENCE [LARGE SCALE GENOMIC DNA]</scope>
    <source>
        <strain evidence="8">0502</strain>
    </source>
</reference>
<keyword evidence="7" id="KW-0378">Hydrolase</keyword>
<dbReference type="SUPFAM" id="SSF116734">
    <property type="entry name" value="DNA methylase specificity domain"/>
    <property type="match status" value="2"/>
</dbReference>
<dbReference type="GO" id="GO:0004519">
    <property type="term" value="F:endonuclease activity"/>
    <property type="evidence" value="ECO:0007669"/>
    <property type="project" value="UniProtKB-KW"/>
</dbReference>
<dbReference type="OrthoDB" id="396674at2"/>
<dbReference type="PANTHER" id="PTHR43140:SF1">
    <property type="entry name" value="TYPE I RESTRICTION ENZYME ECOKI SPECIFICITY SUBUNIT"/>
    <property type="match status" value="1"/>
</dbReference>
<gene>
    <name evidence="7" type="primary">hsdS</name>
    <name evidence="7" type="ORF">BN85307390</name>
</gene>
<evidence type="ECO:0000256" key="5">
    <source>
        <dbReference type="SAM" id="Coils"/>
    </source>
</evidence>
<evidence type="ECO:0000256" key="1">
    <source>
        <dbReference type="ARBA" id="ARBA00010923"/>
    </source>
</evidence>
<evidence type="ECO:0000256" key="3">
    <source>
        <dbReference type="ARBA" id="ARBA00023125"/>
    </source>
</evidence>
<keyword evidence="8" id="KW-1185">Reference proteome</keyword>
<name>U4KNC3_9MOLU</name>
<dbReference type="EMBL" id="FO681348">
    <property type="protein sequence ID" value="CCV65760.1"/>
    <property type="molecule type" value="Genomic_DNA"/>
</dbReference>
<sequence>MIAEKLRKAVLKAAMEGKLSEQFDRDGNAIDLINQIKKDRGRLLSEKTIKYSKLKNKNVIDINIPKNWVITNINEIAFVTKLAGFEYTKYIANNLVESGVPLFKGKNIQNGKMNLEFESYIPKLVSQLLSRSRLDRKCLLTPYVGTIGNIAIFEADFEAHLGSNVGKIELFNHFRKNILEEYLLFFLRSEYGDAQLKRNKKATAQESISIQDIREVSVPIPPIEEQKRIVEKLEVLLAEIDRLEQDEKALKDLEVKFPEKLKNAILRNAVSGKLTNQNLEVETTEDIIVLLEKKKNEKIELIKSYNKQPFDIPENWRWIKIGDLGTMGMGQTLLKKDMVEKGDPVYSATISDDPLGYVKKDNNKLKLTKGDFVIPARGASIGYVNLIKVDEASSTQTTMYIKSYLPSISNYIYYCLLGMKKDVFTTTGTAQPQITVGLTKEQLIPLPPLEEQKRIVEKLDELFKIDLLNT</sequence>
<proteinExistence type="inferred from homology"/>
<feature type="domain" description="Type I restriction modification DNA specificity" evidence="6">
    <location>
        <begin position="65"/>
        <end position="247"/>
    </location>
</feature>
<keyword evidence="7" id="KW-0255">Endonuclease</keyword>
<dbReference type="RefSeq" id="WP_030004620.1">
    <property type="nucleotide sequence ID" value="NC_022549.1"/>
</dbReference>